<evidence type="ECO:0000313" key="1">
    <source>
        <dbReference type="EMBL" id="KAG2329917.1"/>
    </source>
</evidence>
<organism evidence="1 2">
    <name type="scientific">Brassica carinata</name>
    <name type="common">Ethiopian mustard</name>
    <name type="synonym">Abyssinian cabbage</name>
    <dbReference type="NCBI Taxonomy" id="52824"/>
    <lineage>
        <taxon>Eukaryota</taxon>
        <taxon>Viridiplantae</taxon>
        <taxon>Streptophyta</taxon>
        <taxon>Embryophyta</taxon>
        <taxon>Tracheophyta</taxon>
        <taxon>Spermatophyta</taxon>
        <taxon>Magnoliopsida</taxon>
        <taxon>eudicotyledons</taxon>
        <taxon>Gunneridae</taxon>
        <taxon>Pentapetalae</taxon>
        <taxon>rosids</taxon>
        <taxon>malvids</taxon>
        <taxon>Brassicales</taxon>
        <taxon>Brassicaceae</taxon>
        <taxon>Brassiceae</taxon>
        <taxon>Brassica</taxon>
    </lineage>
</organism>
<reference evidence="1 2" key="1">
    <citation type="submission" date="2020-02" db="EMBL/GenBank/DDBJ databases">
        <authorList>
            <person name="Ma Q."/>
            <person name="Huang Y."/>
            <person name="Song X."/>
            <person name="Pei D."/>
        </authorList>
    </citation>
    <scope>NUCLEOTIDE SEQUENCE [LARGE SCALE GENOMIC DNA]</scope>
    <source>
        <strain evidence="1">Sxm20200214</strain>
        <tissue evidence="1">Leaf</tissue>
    </source>
</reference>
<gene>
    <name evidence="1" type="ORF">Bca52824_001097</name>
</gene>
<keyword evidence="2" id="KW-1185">Reference proteome</keyword>
<evidence type="ECO:0000313" key="2">
    <source>
        <dbReference type="Proteomes" id="UP000886595"/>
    </source>
</evidence>
<dbReference type="Proteomes" id="UP000886595">
    <property type="component" value="Unassembled WGS sequence"/>
</dbReference>
<sequence>MEHPPPSRLICPMIRHLYPLTTALTPYIGATTKNQEMSLLGVVLVNVRNPVQHITIVMNVTYLTTKNASSLPF</sequence>
<comment type="caution">
    <text evidence="1">The sequence shown here is derived from an EMBL/GenBank/DDBJ whole genome shotgun (WGS) entry which is preliminary data.</text>
</comment>
<proteinExistence type="predicted"/>
<dbReference type="AlphaFoldDB" id="A0A8X8BCR9"/>
<protein>
    <submittedName>
        <fullName evidence="1">Uncharacterized protein</fullName>
    </submittedName>
</protein>
<dbReference type="EMBL" id="JAAMPC010000001">
    <property type="protein sequence ID" value="KAG2329917.1"/>
    <property type="molecule type" value="Genomic_DNA"/>
</dbReference>
<name>A0A8X8BCR9_BRACI</name>
<accession>A0A8X8BCR9</accession>